<dbReference type="PANTHER" id="PTHR11705:SF91">
    <property type="entry name" value="FI01817P-RELATED"/>
    <property type="match status" value="1"/>
</dbReference>
<name>A0ABN8HPT6_9NEOP</name>
<keyword evidence="4" id="KW-1133">Transmembrane helix</keyword>
<dbReference type="Pfam" id="PF00246">
    <property type="entry name" value="Peptidase_M14"/>
    <property type="match status" value="1"/>
</dbReference>
<evidence type="ECO:0000256" key="4">
    <source>
        <dbReference type="SAM" id="Phobius"/>
    </source>
</evidence>
<dbReference type="InterPro" id="IPR000834">
    <property type="entry name" value="Peptidase_M14"/>
</dbReference>
<comment type="caution">
    <text evidence="3">Lacks conserved residue(s) required for the propagation of feature annotation.</text>
</comment>
<dbReference type="Proteomes" id="UP000837857">
    <property type="component" value="Chromosome 10"/>
</dbReference>
<organism evidence="6 7">
    <name type="scientific">Iphiclides podalirius</name>
    <name type="common">scarce swallowtail</name>
    <dbReference type="NCBI Taxonomy" id="110791"/>
    <lineage>
        <taxon>Eukaryota</taxon>
        <taxon>Metazoa</taxon>
        <taxon>Ecdysozoa</taxon>
        <taxon>Arthropoda</taxon>
        <taxon>Hexapoda</taxon>
        <taxon>Insecta</taxon>
        <taxon>Pterygota</taxon>
        <taxon>Neoptera</taxon>
        <taxon>Endopterygota</taxon>
        <taxon>Lepidoptera</taxon>
        <taxon>Glossata</taxon>
        <taxon>Ditrysia</taxon>
        <taxon>Papilionoidea</taxon>
        <taxon>Papilionidae</taxon>
        <taxon>Papilioninae</taxon>
        <taxon>Iphiclides</taxon>
    </lineage>
</organism>
<evidence type="ECO:0000313" key="7">
    <source>
        <dbReference type="Proteomes" id="UP000837857"/>
    </source>
</evidence>
<evidence type="ECO:0000256" key="1">
    <source>
        <dbReference type="ARBA" id="ARBA00001947"/>
    </source>
</evidence>
<feature type="domain" description="Peptidase M14" evidence="5">
    <location>
        <begin position="1"/>
        <end position="245"/>
    </location>
</feature>
<evidence type="ECO:0000259" key="5">
    <source>
        <dbReference type="PROSITE" id="PS52035"/>
    </source>
</evidence>
<feature type="transmembrane region" description="Helical" evidence="4">
    <location>
        <begin position="270"/>
        <end position="289"/>
    </location>
</feature>
<proteinExistence type="inferred from homology"/>
<keyword evidence="4" id="KW-0472">Membrane</keyword>
<dbReference type="EMBL" id="OW152822">
    <property type="protein sequence ID" value="CAH2037455.1"/>
    <property type="molecule type" value="Genomic_DNA"/>
</dbReference>
<dbReference type="Gene3D" id="3.40.630.10">
    <property type="entry name" value="Zn peptidases"/>
    <property type="match status" value="1"/>
</dbReference>
<evidence type="ECO:0000256" key="2">
    <source>
        <dbReference type="ARBA" id="ARBA00005988"/>
    </source>
</evidence>
<gene>
    <name evidence="6" type="ORF">IPOD504_LOCUS1174</name>
</gene>
<comment type="cofactor">
    <cofactor evidence="1">
        <name>Zn(2+)</name>
        <dbReference type="ChEBI" id="CHEBI:29105"/>
    </cofactor>
</comment>
<keyword evidence="7" id="KW-1185">Reference proteome</keyword>
<accession>A0ABN8HPT6</accession>
<evidence type="ECO:0000313" key="6">
    <source>
        <dbReference type="EMBL" id="CAH2037455.1"/>
    </source>
</evidence>
<dbReference type="SMART" id="SM00631">
    <property type="entry name" value="Zn_pept"/>
    <property type="match status" value="1"/>
</dbReference>
<sequence>MMIVDDPSSGQIISAKQTVMVVAGIQGRDHHAVSAALYVLYQLIERTDVHTDLLSKYRFWIIPVFNPDGYDYSITFPQRREWTKNLRQTWQSSAELDACTVFGLRCSIKPCYGVNLDRNFEYQWIPPDELRAEHPCGDLYAGTRQLSEAETLALTRYLHTQRMPLHTFIAFKEGDVLRQRASRAASAAYALYAGGIEDWVDGHLGIDNTYTVMMFRPTDSYNSKYATEHVVHEAYAAMDTLLLHSTEPMLGPPVITLSKSTGHRVFPFPIAYLICTSSLTIITGICIMIRN</sequence>
<dbReference type="SUPFAM" id="SSF53187">
    <property type="entry name" value="Zn-dependent exopeptidases"/>
    <property type="match status" value="1"/>
</dbReference>
<evidence type="ECO:0000256" key="3">
    <source>
        <dbReference type="PROSITE-ProRule" id="PRU01379"/>
    </source>
</evidence>
<dbReference type="PROSITE" id="PS52035">
    <property type="entry name" value="PEPTIDASE_M14"/>
    <property type="match status" value="1"/>
</dbReference>
<protein>
    <recommendedName>
        <fullName evidence="5">Peptidase M14 domain-containing protein</fullName>
    </recommendedName>
</protein>
<reference evidence="6" key="1">
    <citation type="submission" date="2022-03" db="EMBL/GenBank/DDBJ databases">
        <authorList>
            <person name="Martin H S."/>
        </authorList>
    </citation>
    <scope>NUCLEOTIDE SEQUENCE</scope>
</reference>
<keyword evidence="4" id="KW-0812">Transmembrane</keyword>
<dbReference type="PANTHER" id="PTHR11705">
    <property type="entry name" value="PROTEASE FAMILY M14 CARBOXYPEPTIDASE A,B"/>
    <property type="match status" value="1"/>
</dbReference>
<feature type="non-terminal residue" evidence="6">
    <location>
        <position position="291"/>
    </location>
</feature>
<comment type="similarity">
    <text evidence="2 3">Belongs to the peptidase M14 family.</text>
</comment>